<dbReference type="Proteomes" id="UP000593892">
    <property type="component" value="Chromosome"/>
</dbReference>
<reference evidence="5 6" key="1">
    <citation type="submission" date="2020-10" db="EMBL/GenBank/DDBJ databases">
        <title>Complete genome sequence of Paludibaculum fermentans P105T, a facultatively anaerobic acidobacterium capable of dissimilatory Fe(III) reduction.</title>
        <authorList>
            <person name="Dedysh S.N."/>
            <person name="Beletsky A.V."/>
            <person name="Kulichevskaya I.S."/>
            <person name="Mardanov A.V."/>
            <person name="Ravin N.V."/>
        </authorList>
    </citation>
    <scope>NUCLEOTIDE SEQUENCE [LARGE SCALE GENOMIC DNA]</scope>
    <source>
        <strain evidence="5 6">P105</strain>
    </source>
</reference>
<dbReference type="SUPFAM" id="SSF52922">
    <property type="entry name" value="TK C-terminal domain-like"/>
    <property type="match status" value="1"/>
</dbReference>
<dbReference type="FunFam" id="3.40.50.970:FF:000022">
    <property type="entry name" value="2-oxoglutarate ferredoxin oxidoreductase alpha subunit"/>
    <property type="match status" value="1"/>
</dbReference>
<dbReference type="SUPFAM" id="SSF53323">
    <property type="entry name" value="Pyruvate-ferredoxin oxidoreductase, PFOR, domain III"/>
    <property type="match status" value="1"/>
</dbReference>
<dbReference type="RefSeq" id="WP_194448149.1">
    <property type="nucleotide sequence ID" value="NZ_CP063849.1"/>
</dbReference>
<evidence type="ECO:0000259" key="3">
    <source>
        <dbReference type="Pfam" id="PF01558"/>
    </source>
</evidence>
<dbReference type="InterPro" id="IPR050722">
    <property type="entry name" value="Pyruvate:ferred/Flavod_OxRd"/>
</dbReference>
<dbReference type="InterPro" id="IPR009014">
    <property type="entry name" value="Transketo_C/PFOR_II"/>
</dbReference>
<evidence type="ECO:0000313" key="6">
    <source>
        <dbReference type="Proteomes" id="UP000593892"/>
    </source>
</evidence>
<accession>A0A7S7NMS9</accession>
<dbReference type="InterPro" id="IPR002869">
    <property type="entry name" value="Pyrv_flavodox_OxRed_cen"/>
</dbReference>
<evidence type="ECO:0000313" key="5">
    <source>
        <dbReference type="EMBL" id="QOY86480.1"/>
    </source>
</evidence>
<sequence length="618" mass="68653">MHASPVAPSMSAEQSGPLPSEQRVVNDFSIQVGTVNGSGSQTANNVLMRSIFQMGVPVSGKNLFPSNIAGLPTWFTIRASKQGYIGRKKEIDFLVAMNPETAREDVMSLAPGTAAVYDAPLNLNELRDDIHFYPVPFDKLVAPVCPEAKLRKLVRNMIYDGVVAHLLGIDLEEMRKALYKQFGEKKKKAAELNWGAVLAGRDYAEKNLVKTDPYWVEPMDKTAGKLILDGNTAAALGCLFAGVTVLTWYPITPSSSLAEALISYLGRFRHDEETKKATYAVVQAEDELASIGMAIGAGWAGARSMTCTSGPGVSLMSEFIGLAYFAEIPVVVVDVQRVGPSTGLPTRTMQGDILNNALLSHGDTHHPVLFPSSPEECFTMAQEAFDLAEQFQTPVFMNMDLDLGMNNWMSEAFPYPEKPLVRGKVLDAEALRQLGGFARYKDVDGDGIPYRTLPGTNHAAAAYFTRGTGHNEKAGYSEREDDWIHNMDRLNRKFENMRTQVPAPDVHYMEGARVGLVCCGTSRYAVRESRDQLSRERGMNPSWLRLRAYPFSKELEEFIDRHERVYVVDQNRDAQLLMLMRMEMTPERIGKLRSVRYYGGLPLDARTVTDEIVRQEGL</sequence>
<dbReference type="PANTHER" id="PTHR32154">
    <property type="entry name" value="PYRUVATE-FLAVODOXIN OXIDOREDUCTASE-RELATED"/>
    <property type="match status" value="1"/>
</dbReference>
<dbReference type="Pfam" id="PF01855">
    <property type="entry name" value="POR_N"/>
    <property type="match status" value="1"/>
</dbReference>
<dbReference type="Gene3D" id="3.40.920.10">
    <property type="entry name" value="Pyruvate-ferredoxin oxidoreductase, PFOR, domain III"/>
    <property type="match status" value="1"/>
</dbReference>
<dbReference type="Pfam" id="PF01558">
    <property type="entry name" value="POR"/>
    <property type="match status" value="1"/>
</dbReference>
<dbReference type="GO" id="GO:0016903">
    <property type="term" value="F:oxidoreductase activity, acting on the aldehyde or oxo group of donors"/>
    <property type="evidence" value="ECO:0007669"/>
    <property type="project" value="InterPro"/>
</dbReference>
<evidence type="ECO:0000256" key="1">
    <source>
        <dbReference type="ARBA" id="ARBA00023002"/>
    </source>
</evidence>
<proteinExistence type="predicted"/>
<dbReference type="CDD" id="cd07034">
    <property type="entry name" value="TPP_PYR_PFOR_IOR-alpha_like"/>
    <property type="match status" value="1"/>
</dbReference>
<dbReference type="SUPFAM" id="SSF52518">
    <property type="entry name" value="Thiamin diphosphate-binding fold (THDP-binding)"/>
    <property type="match status" value="1"/>
</dbReference>
<dbReference type="AlphaFoldDB" id="A0A7S7NMS9"/>
<dbReference type="Gene3D" id="3.40.50.920">
    <property type="match status" value="1"/>
</dbReference>
<evidence type="ECO:0000256" key="2">
    <source>
        <dbReference type="SAM" id="MobiDB-lite"/>
    </source>
</evidence>
<dbReference type="InterPro" id="IPR022367">
    <property type="entry name" value="2-oxoacid/accept_OxRdtase_asu"/>
</dbReference>
<organism evidence="5 6">
    <name type="scientific">Paludibaculum fermentans</name>
    <dbReference type="NCBI Taxonomy" id="1473598"/>
    <lineage>
        <taxon>Bacteria</taxon>
        <taxon>Pseudomonadati</taxon>
        <taxon>Acidobacteriota</taxon>
        <taxon>Terriglobia</taxon>
        <taxon>Bryobacterales</taxon>
        <taxon>Bryobacteraceae</taxon>
        <taxon>Paludibaculum</taxon>
    </lineage>
</organism>
<keyword evidence="1" id="KW-0560">Oxidoreductase</keyword>
<dbReference type="GO" id="GO:0006979">
    <property type="term" value="P:response to oxidative stress"/>
    <property type="evidence" value="ECO:0007669"/>
    <property type="project" value="TreeGrafter"/>
</dbReference>
<evidence type="ECO:0000259" key="4">
    <source>
        <dbReference type="Pfam" id="PF01855"/>
    </source>
</evidence>
<feature type="domain" description="Pyruvate/ketoisovalerate oxidoreductase catalytic" evidence="3">
    <location>
        <begin position="37"/>
        <end position="201"/>
    </location>
</feature>
<protein>
    <submittedName>
        <fullName evidence="5">2-oxoacid:acceptor oxidoreductase subunit alpha</fullName>
    </submittedName>
</protein>
<dbReference type="InterPro" id="IPR019752">
    <property type="entry name" value="Pyrv/ketoisovalerate_OxRed_cat"/>
</dbReference>
<dbReference type="InterPro" id="IPR002880">
    <property type="entry name" value="Pyrv_Fd/Flavodoxin_OxRdtase_N"/>
</dbReference>
<dbReference type="InterPro" id="IPR029061">
    <property type="entry name" value="THDP-binding"/>
</dbReference>
<dbReference type="KEGG" id="pfer:IRI77_27300"/>
<dbReference type="NCBIfam" id="TIGR03710">
    <property type="entry name" value="OAFO_sf"/>
    <property type="match status" value="1"/>
</dbReference>
<feature type="domain" description="Pyruvate flavodoxin/ferredoxin oxidoreductase pyrimidine binding" evidence="4">
    <location>
        <begin position="237"/>
        <end position="403"/>
    </location>
</feature>
<keyword evidence="6" id="KW-1185">Reference proteome</keyword>
<dbReference type="EMBL" id="CP063849">
    <property type="protein sequence ID" value="QOY86480.1"/>
    <property type="molecule type" value="Genomic_DNA"/>
</dbReference>
<gene>
    <name evidence="5" type="ORF">IRI77_27300</name>
</gene>
<dbReference type="PANTHER" id="PTHR32154:SF29">
    <property type="entry name" value="BLR6743 PROTEIN"/>
    <property type="match status" value="1"/>
</dbReference>
<dbReference type="Gene3D" id="3.40.50.970">
    <property type="match status" value="1"/>
</dbReference>
<feature type="region of interest" description="Disordered" evidence="2">
    <location>
        <begin position="1"/>
        <end position="20"/>
    </location>
</feature>
<name>A0A7S7NMS9_PALFE</name>